<keyword evidence="2" id="KW-1185">Reference proteome</keyword>
<protein>
    <submittedName>
        <fullName evidence="1">Uncharacterized protein</fullName>
    </submittedName>
</protein>
<name>A0A5B2WQ75_9PSEU</name>
<evidence type="ECO:0000313" key="2">
    <source>
        <dbReference type="Proteomes" id="UP000323454"/>
    </source>
</evidence>
<accession>A0A5B2WQ75</accession>
<dbReference type="InterPro" id="IPR055828">
    <property type="entry name" value="DUF7405"/>
</dbReference>
<dbReference type="OrthoDB" id="3656424at2"/>
<dbReference type="Proteomes" id="UP000323454">
    <property type="component" value="Unassembled WGS sequence"/>
</dbReference>
<evidence type="ECO:0000313" key="1">
    <source>
        <dbReference type="EMBL" id="KAA2254123.1"/>
    </source>
</evidence>
<gene>
    <name evidence="1" type="ORF">F0L68_30990</name>
</gene>
<sequence length="380" mass="41253">MFTFIAYGIPYFAKLPGGLTGPLVSARMPRLAADHSRLVLEEAVVGPTDVSPQNPGITKRRFNVPVQVEQNDVLITIRGDDSSYVADVVRWFGGSNSLAGRAVASPVPRLLTFTSSRAMFQQMGLPRYVADRNQLPFAKFIHPHSPMWMGFGDQQVQGSGPAEITTCAGNSSARLTTAVAGDYFDSASVQHLSHLILDMEQFFDFDAAGNPGPDGVFTERVQYMFRSTPPPSLGNPDQYTDGGGPSFLETTFAGTGDAENSAKGIGTPENQHRIGHLSGLQRSSRAADGTPIHIRMDGPGFDNLDVPDGSIQPKLQFTVFVPSADFFATMRRNQASLDLAAANAVPEQDNGLERFITATRRQNFLAPPRRHRAFPLLELT</sequence>
<reference evidence="1 2" key="1">
    <citation type="submission" date="2019-09" db="EMBL/GenBank/DDBJ databases">
        <title>Goodfellowia gen. nov., a new genus of the Pseudonocardineae related to Actinoalloteichus, containing Goodfellowia coeruleoviolacea gen. nov., comb. nov. gen. nov., comb. nov.</title>
        <authorList>
            <person name="Labeda D."/>
        </authorList>
    </citation>
    <scope>NUCLEOTIDE SEQUENCE [LARGE SCALE GENOMIC DNA]</scope>
    <source>
        <strain evidence="1 2">AN110305</strain>
    </source>
</reference>
<reference evidence="1 2" key="2">
    <citation type="submission" date="2019-09" db="EMBL/GenBank/DDBJ databases">
        <authorList>
            <person name="Jin C."/>
        </authorList>
    </citation>
    <scope>NUCLEOTIDE SEQUENCE [LARGE SCALE GENOMIC DNA]</scope>
    <source>
        <strain evidence="1 2">AN110305</strain>
    </source>
</reference>
<proteinExistence type="predicted"/>
<dbReference type="Pfam" id="PF24152">
    <property type="entry name" value="DUF7405"/>
    <property type="match status" value="1"/>
</dbReference>
<dbReference type="EMBL" id="VUOB01000063">
    <property type="protein sequence ID" value="KAA2254123.1"/>
    <property type="molecule type" value="Genomic_DNA"/>
</dbReference>
<comment type="caution">
    <text evidence="1">The sequence shown here is derived from an EMBL/GenBank/DDBJ whole genome shotgun (WGS) entry which is preliminary data.</text>
</comment>
<organism evidence="1 2">
    <name type="scientific">Solihabitans fulvus</name>
    <dbReference type="NCBI Taxonomy" id="1892852"/>
    <lineage>
        <taxon>Bacteria</taxon>
        <taxon>Bacillati</taxon>
        <taxon>Actinomycetota</taxon>
        <taxon>Actinomycetes</taxon>
        <taxon>Pseudonocardiales</taxon>
        <taxon>Pseudonocardiaceae</taxon>
        <taxon>Solihabitans</taxon>
    </lineage>
</organism>
<dbReference type="AlphaFoldDB" id="A0A5B2WQ75"/>